<dbReference type="InterPro" id="IPR048922">
    <property type="entry name" value="Bbp16"/>
</dbReference>
<sequence>MIIDNFLALSGSWSNGTWTPQTVTGASAVLSTNTVDLLQNRDIGEGAEMNLRVGVPTAFTGLTALTIEIIVADDAALTTNVTVIGSSGAIPVASLTSGSRFAVGANPRIGSKGQRYLGARYTPTGTGTAGALIAELGTDVQDGQKFYPAGFAVL</sequence>
<dbReference type="Pfam" id="PF21190">
    <property type="entry name" value="Bbp16"/>
    <property type="match status" value="1"/>
</dbReference>
<evidence type="ECO:0000313" key="1">
    <source>
        <dbReference type="EMBL" id="CAB5162736.1"/>
    </source>
</evidence>
<proteinExistence type="predicted"/>
<gene>
    <name evidence="1" type="ORF">UFOVP151_48</name>
</gene>
<dbReference type="EMBL" id="LR798201">
    <property type="protein sequence ID" value="CAB5162736.1"/>
    <property type="molecule type" value="Genomic_DNA"/>
</dbReference>
<reference evidence="1" key="1">
    <citation type="submission" date="2020-05" db="EMBL/GenBank/DDBJ databases">
        <authorList>
            <person name="Chiriac C."/>
            <person name="Salcher M."/>
            <person name="Ghai R."/>
            <person name="Kavagutti S V."/>
        </authorList>
    </citation>
    <scope>NUCLEOTIDE SEQUENCE</scope>
</reference>
<name>A0A6J7W9J0_9CAUD</name>
<protein>
    <submittedName>
        <fullName evidence="1">Uncharacterized protein</fullName>
    </submittedName>
</protein>
<dbReference type="Gene3D" id="2.60.120.1110">
    <property type="match status" value="1"/>
</dbReference>
<accession>A0A6J7W9J0</accession>
<organism evidence="1">
    <name type="scientific">uncultured Caudovirales phage</name>
    <dbReference type="NCBI Taxonomy" id="2100421"/>
    <lineage>
        <taxon>Viruses</taxon>
        <taxon>Duplodnaviria</taxon>
        <taxon>Heunggongvirae</taxon>
        <taxon>Uroviricota</taxon>
        <taxon>Caudoviricetes</taxon>
        <taxon>Peduoviridae</taxon>
        <taxon>Maltschvirus</taxon>
        <taxon>Maltschvirus maltsch</taxon>
    </lineage>
</organism>